<dbReference type="Pfam" id="PF10722">
    <property type="entry name" value="YbjN"/>
    <property type="match status" value="1"/>
</dbReference>
<gene>
    <name evidence="2" type="ORF">ALP8811_02594</name>
</gene>
<evidence type="ECO:0000313" key="3">
    <source>
        <dbReference type="Proteomes" id="UP000244911"/>
    </source>
</evidence>
<keyword evidence="1" id="KW-0732">Signal</keyword>
<organism evidence="2 3">
    <name type="scientific">Aliiroseovarius pelagivivens</name>
    <dbReference type="NCBI Taxonomy" id="1639690"/>
    <lineage>
        <taxon>Bacteria</taxon>
        <taxon>Pseudomonadati</taxon>
        <taxon>Pseudomonadota</taxon>
        <taxon>Alphaproteobacteria</taxon>
        <taxon>Rhodobacterales</taxon>
        <taxon>Paracoccaceae</taxon>
        <taxon>Aliiroseovarius</taxon>
    </lineage>
</organism>
<proteinExistence type="predicted"/>
<dbReference type="OrthoDB" id="33037at2"/>
<dbReference type="RefSeq" id="WP_108857661.1">
    <property type="nucleotide sequence ID" value="NZ_OMOI01000002.1"/>
</dbReference>
<accession>A0A2R8AS32</accession>
<feature type="chain" id="PRO_5015346007" description="YbjN domain-containing protein" evidence="1">
    <location>
        <begin position="20"/>
        <end position="155"/>
    </location>
</feature>
<dbReference type="Proteomes" id="UP000244911">
    <property type="component" value="Unassembled WGS sequence"/>
</dbReference>
<dbReference type="AlphaFoldDB" id="A0A2R8AS32"/>
<evidence type="ECO:0008006" key="4">
    <source>
        <dbReference type="Google" id="ProtNLM"/>
    </source>
</evidence>
<keyword evidence="3" id="KW-1185">Reference proteome</keyword>
<reference evidence="2 3" key="1">
    <citation type="submission" date="2018-03" db="EMBL/GenBank/DDBJ databases">
        <authorList>
            <person name="Keele B.F."/>
        </authorList>
    </citation>
    <scope>NUCLEOTIDE SEQUENCE [LARGE SCALE GENOMIC DNA]</scope>
    <source>
        <strain evidence="2 3">CECT 8811</strain>
    </source>
</reference>
<dbReference type="InterPro" id="IPR019660">
    <property type="entry name" value="Put_sensory_transdc_reg_YbjN"/>
</dbReference>
<sequence>MKSFLFSGALALSMMGGHAATAQQVKASEPASVLAYFEDLGAPAKLVEDSVGDPSVEVQYYGTSMVVFFYGCRNNTNCNSLQFFAAYTAESEITLEGLNDWNAAQRYGRAYRAEDGRKMLEYDIYTGQDGVSMADFDEVFDIWTEVVESFEDALS</sequence>
<protein>
    <recommendedName>
        <fullName evidence="4">YbjN domain-containing protein</fullName>
    </recommendedName>
</protein>
<feature type="signal peptide" evidence="1">
    <location>
        <begin position="1"/>
        <end position="19"/>
    </location>
</feature>
<name>A0A2R8AS32_9RHOB</name>
<evidence type="ECO:0000313" key="2">
    <source>
        <dbReference type="EMBL" id="SPF78664.1"/>
    </source>
</evidence>
<dbReference type="EMBL" id="OMOI01000002">
    <property type="protein sequence ID" value="SPF78664.1"/>
    <property type="molecule type" value="Genomic_DNA"/>
</dbReference>
<evidence type="ECO:0000256" key="1">
    <source>
        <dbReference type="SAM" id="SignalP"/>
    </source>
</evidence>